<keyword evidence="6" id="KW-0716">Sensory transduction</keyword>
<dbReference type="InterPro" id="IPR000700">
    <property type="entry name" value="PAS-assoc_C"/>
</dbReference>
<dbReference type="PANTHER" id="PTHR41523">
    <property type="entry name" value="TWO-COMPONENT SYSTEM SENSOR PROTEIN"/>
    <property type="match status" value="1"/>
</dbReference>
<dbReference type="InterPro" id="IPR035965">
    <property type="entry name" value="PAS-like_dom_sf"/>
</dbReference>
<evidence type="ECO:0000256" key="2">
    <source>
        <dbReference type="ARBA" id="ARBA00012438"/>
    </source>
</evidence>
<dbReference type="Pfam" id="PF08447">
    <property type="entry name" value="PAS_3"/>
    <property type="match status" value="2"/>
</dbReference>
<evidence type="ECO:0000256" key="11">
    <source>
        <dbReference type="ARBA" id="ARBA00022741"/>
    </source>
</evidence>
<proteinExistence type="predicted"/>
<dbReference type="InterPro" id="IPR000014">
    <property type="entry name" value="PAS"/>
</dbReference>
<evidence type="ECO:0000256" key="13">
    <source>
        <dbReference type="ARBA" id="ARBA00022840"/>
    </source>
</evidence>
<dbReference type="Pfam" id="PF07536">
    <property type="entry name" value="HWE_HK"/>
    <property type="match status" value="1"/>
</dbReference>
<keyword evidence="15" id="KW-0843">Virulence</keyword>
<keyword evidence="8" id="KW-0288">FMN</keyword>
<evidence type="ECO:0000256" key="10">
    <source>
        <dbReference type="ARBA" id="ARBA00022737"/>
    </source>
</evidence>
<evidence type="ECO:0000256" key="8">
    <source>
        <dbReference type="ARBA" id="ARBA00022643"/>
    </source>
</evidence>
<gene>
    <name evidence="19" type="ORF">OH818_10360</name>
</gene>
<dbReference type="PROSITE" id="PS50112">
    <property type="entry name" value="PAS"/>
    <property type="match status" value="1"/>
</dbReference>
<keyword evidence="10" id="KW-0677">Repeat</keyword>
<keyword evidence="9" id="KW-0808">Transferase</keyword>
<evidence type="ECO:0000313" key="19">
    <source>
        <dbReference type="EMBL" id="WAP70415.1"/>
    </source>
</evidence>
<reference evidence="19" key="1">
    <citation type="submission" date="2022-12" db="EMBL/GenBank/DDBJ databases">
        <title>Jiella pelagia sp. nov., isolated from phosphonate enriched culture of Northwest Pacific surface seawater.</title>
        <authorList>
            <person name="Shin D.Y."/>
            <person name="Hwang C.Y."/>
        </authorList>
    </citation>
    <scope>NUCLEOTIDE SEQUENCE</scope>
    <source>
        <strain evidence="19">HL-NP1</strain>
    </source>
</reference>
<dbReference type="SMART" id="SM00911">
    <property type="entry name" value="HWE_HK"/>
    <property type="match status" value="1"/>
</dbReference>
<evidence type="ECO:0000256" key="7">
    <source>
        <dbReference type="ARBA" id="ARBA00022630"/>
    </source>
</evidence>
<evidence type="ECO:0000256" key="6">
    <source>
        <dbReference type="ARBA" id="ARBA00022606"/>
    </source>
</evidence>
<evidence type="ECO:0000256" key="16">
    <source>
        <dbReference type="ARBA" id="ARBA00023170"/>
    </source>
</evidence>
<evidence type="ECO:0000259" key="17">
    <source>
        <dbReference type="PROSITE" id="PS50112"/>
    </source>
</evidence>
<keyword evidence="7" id="KW-0285">Flavoprotein</keyword>
<evidence type="ECO:0000256" key="15">
    <source>
        <dbReference type="ARBA" id="ARBA00023026"/>
    </source>
</evidence>
<dbReference type="SUPFAM" id="SSF55785">
    <property type="entry name" value="PYP-like sensor domain (PAS domain)"/>
    <property type="match status" value="2"/>
</dbReference>
<dbReference type="EC" id="2.7.13.3" evidence="2"/>
<evidence type="ECO:0000256" key="3">
    <source>
        <dbReference type="ARBA" id="ARBA00021740"/>
    </source>
</evidence>
<evidence type="ECO:0000256" key="1">
    <source>
        <dbReference type="ARBA" id="ARBA00000085"/>
    </source>
</evidence>
<evidence type="ECO:0000259" key="18">
    <source>
        <dbReference type="PROSITE" id="PS50113"/>
    </source>
</evidence>
<dbReference type="RefSeq" id="WP_268882908.1">
    <property type="nucleotide sequence ID" value="NZ_CP114029.1"/>
</dbReference>
<evidence type="ECO:0000256" key="9">
    <source>
        <dbReference type="ARBA" id="ARBA00022679"/>
    </source>
</evidence>
<dbReference type="InterPro" id="IPR013655">
    <property type="entry name" value="PAS_fold_3"/>
</dbReference>
<dbReference type="EMBL" id="CP114029">
    <property type="protein sequence ID" value="WAP70415.1"/>
    <property type="molecule type" value="Genomic_DNA"/>
</dbReference>
<name>A0ABY7C9F1_9HYPH</name>
<keyword evidence="14" id="KW-0157">Chromophore</keyword>
<keyword evidence="16" id="KW-0675">Receptor</keyword>
<evidence type="ECO:0000256" key="4">
    <source>
        <dbReference type="ARBA" id="ARBA00022543"/>
    </source>
</evidence>
<keyword evidence="12" id="KW-0418">Kinase</keyword>
<dbReference type="PANTHER" id="PTHR41523:SF7">
    <property type="entry name" value="HISTIDINE KINASE"/>
    <property type="match status" value="1"/>
</dbReference>
<keyword evidence="5" id="KW-0597">Phosphoprotein</keyword>
<dbReference type="SMART" id="SM00086">
    <property type="entry name" value="PAC"/>
    <property type="match status" value="2"/>
</dbReference>
<protein>
    <recommendedName>
        <fullName evidence="3">Blue-light-activated histidine kinase</fullName>
        <ecNumber evidence="2">2.7.13.3</ecNumber>
    </recommendedName>
</protein>
<evidence type="ECO:0000256" key="5">
    <source>
        <dbReference type="ARBA" id="ARBA00022553"/>
    </source>
</evidence>
<feature type="domain" description="PAS" evidence="17">
    <location>
        <begin position="143"/>
        <end position="214"/>
    </location>
</feature>
<dbReference type="PROSITE" id="PS50113">
    <property type="entry name" value="PAC"/>
    <property type="match status" value="2"/>
</dbReference>
<feature type="domain" description="PAC" evidence="18">
    <location>
        <begin position="86"/>
        <end position="138"/>
    </location>
</feature>
<dbReference type="Gene3D" id="2.10.70.100">
    <property type="match status" value="2"/>
</dbReference>
<dbReference type="InterPro" id="IPR036890">
    <property type="entry name" value="HATPase_C_sf"/>
</dbReference>
<keyword evidence="13" id="KW-0067">ATP-binding</keyword>
<organism evidence="19 20">
    <name type="scientific">Jiella pelagia</name>
    <dbReference type="NCBI Taxonomy" id="2986949"/>
    <lineage>
        <taxon>Bacteria</taxon>
        <taxon>Pseudomonadati</taxon>
        <taxon>Pseudomonadota</taxon>
        <taxon>Alphaproteobacteria</taxon>
        <taxon>Hyphomicrobiales</taxon>
        <taxon>Aurantimonadaceae</taxon>
        <taxon>Jiella</taxon>
    </lineage>
</organism>
<keyword evidence="4" id="KW-0600">Photoreceptor protein</keyword>
<dbReference type="Gene3D" id="3.30.565.10">
    <property type="entry name" value="Histidine kinase-like ATPase, C-terminal domain"/>
    <property type="match status" value="1"/>
</dbReference>
<dbReference type="NCBIfam" id="TIGR00229">
    <property type="entry name" value="sensory_box"/>
    <property type="match status" value="2"/>
</dbReference>
<evidence type="ECO:0000313" key="20">
    <source>
        <dbReference type="Proteomes" id="UP001164020"/>
    </source>
</evidence>
<dbReference type="CDD" id="cd00130">
    <property type="entry name" value="PAS"/>
    <property type="match status" value="2"/>
</dbReference>
<sequence length="467" mass="52921">MSEDRDTRLDPRTIAFCQTLSGFKGIGTYEWVVAEDRVVWSPELMAIYGVDQAPIAEQGFTEMVHPEDRMRVEAETSAFMAEGETYEHEFRIVRPNGEVRTVHDRGLIERSNDGSVRRMRGLNVDITDLRQKELETKAKLRQSEARLQLAYEVADIGAWDLDLRKRRSVWSAGLYNLLGLEQAQPASDQLFFEHVHPDDADWLRERFAESIAARTNFDEVFRVLRSDGEARIVAGKGRVVEEIDGEPTRMIGVNYDITERMEAQEHGNLLMQEVNHRFKNMLSLVQAVARQTMQSQSEGFLERFNARIHALSAAQDMLVHNKWTGVDVEALVRSQLAHLKDAIGRRIWIAGPQVRIKADAAQALGMAIHELSTNAGKYGSLSNEKGDVSIDWRLETDLLGQQEFVISWIEKDGPPVKEPAHTGFGSIVIEKMTKHALDASVDVKYAPEGLVWRLRCSDGCLLRRPSR</sequence>
<dbReference type="Proteomes" id="UP001164020">
    <property type="component" value="Chromosome"/>
</dbReference>
<evidence type="ECO:0000256" key="12">
    <source>
        <dbReference type="ARBA" id="ARBA00022777"/>
    </source>
</evidence>
<dbReference type="InterPro" id="IPR011102">
    <property type="entry name" value="Sig_transdc_His_kinase_HWE"/>
</dbReference>
<keyword evidence="20" id="KW-1185">Reference proteome</keyword>
<feature type="domain" description="PAC" evidence="18">
    <location>
        <begin position="217"/>
        <end position="269"/>
    </location>
</feature>
<dbReference type="InterPro" id="IPR001610">
    <property type="entry name" value="PAC"/>
</dbReference>
<dbReference type="Gene3D" id="3.30.450.20">
    <property type="entry name" value="PAS domain"/>
    <property type="match status" value="2"/>
</dbReference>
<comment type="catalytic activity">
    <reaction evidence="1">
        <text>ATP + protein L-histidine = ADP + protein N-phospho-L-histidine.</text>
        <dbReference type="EC" id="2.7.13.3"/>
    </reaction>
</comment>
<keyword evidence="11" id="KW-0547">Nucleotide-binding</keyword>
<accession>A0ABY7C9F1</accession>
<evidence type="ECO:0000256" key="14">
    <source>
        <dbReference type="ARBA" id="ARBA00022991"/>
    </source>
</evidence>